<dbReference type="GO" id="GO:0005524">
    <property type="term" value="F:ATP binding"/>
    <property type="evidence" value="ECO:0007669"/>
    <property type="project" value="UniProtKB-KW"/>
</dbReference>
<dbReference type="GO" id="GO:0015421">
    <property type="term" value="F:ABC-type oligopeptide transporter activity"/>
    <property type="evidence" value="ECO:0007669"/>
    <property type="project" value="TreeGrafter"/>
</dbReference>
<dbReference type="SMART" id="SM00382">
    <property type="entry name" value="AAA"/>
    <property type="match status" value="1"/>
</dbReference>
<protein>
    <submittedName>
        <fullName evidence="12">ATP-binding cassette, subfamily B</fullName>
    </submittedName>
</protein>
<organism evidence="12 13">
    <name type="scientific">Pseudoduganella namucuonensis</name>
    <dbReference type="NCBI Taxonomy" id="1035707"/>
    <lineage>
        <taxon>Bacteria</taxon>
        <taxon>Pseudomonadati</taxon>
        <taxon>Pseudomonadota</taxon>
        <taxon>Betaproteobacteria</taxon>
        <taxon>Burkholderiales</taxon>
        <taxon>Oxalobacteraceae</taxon>
        <taxon>Telluria group</taxon>
        <taxon>Pseudoduganella</taxon>
    </lineage>
</organism>
<name>A0A1I7HMA5_9BURK</name>
<dbReference type="InterPro" id="IPR011527">
    <property type="entry name" value="ABC1_TM_dom"/>
</dbReference>
<dbReference type="PROSITE" id="PS50893">
    <property type="entry name" value="ABC_TRANSPORTER_2"/>
    <property type="match status" value="1"/>
</dbReference>
<keyword evidence="13" id="KW-1185">Reference proteome</keyword>
<dbReference type="InterPro" id="IPR003593">
    <property type="entry name" value="AAA+_ATPase"/>
</dbReference>
<evidence type="ECO:0000256" key="6">
    <source>
        <dbReference type="ARBA" id="ARBA00022989"/>
    </source>
</evidence>
<evidence type="ECO:0000259" key="10">
    <source>
        <dbReference type="PROSITE" id="PS50893"/>
    </source>
</evidence>
<evidence type="ECO:0000256" key="3">
    <source>
        <dbReference type="ARBA" id="ARBA00022692"/>
    </source>
</evidence>
<feature type="transmembrane region" description="Helical" evidence="9">
    <location>
        <begin position="63"/>
        <end position="84"/>
    </location>
</feature>
<evidence type="ECO:0000256" key="4">
    <source>
        <dbReference type="ARBA" id="ARBA00022741"/>
    </source>
</evidence>
<evidence type="ECO:0000313" key="13">
    <source>
        <dbReference type="Proteomes" id="UP000199391"/>
    </source>
</evidence>
<feature type="transmembrane region" description="Helical" evidence="9">
    <location>
        <begin position="177"/>
        <end position="201"/>
    </location>
</feature>
<feature type="transmembrane region" description="Helical" evidence="9">
    <location>
        <begin position="327"/>
        <end position="345"/>
    </location>
</feature>
<dbReference type="InterPro" id="IPR027417">
    <property type="entry name" value="P-loop_NTPase"/>
</dbReference>
<dbReference type="InterPro" id="IPR011918">
    <property type="entry name" value="ABC_MsbA_ATP-bd"/>
</dbReference>
<gene>
    <name evidence="12" type="ORF">SAMN05216552_100646</name>
</gene>
<dbReference type="PROSITE" id="PS50929">
    <property type="entry name" value="ABC_TM1F"/>
    <property type="match status" value="1"/>
</dbReference>
<dbReference type="Pfam" id="PF00005">
    <property type="entry name" value="ABC_tran"/>
    <property type="match status" value="1"/>
</dbReference>
<feature type="domain" description="ABC transporter" evidence="10">
    <location>
        <begin position="387"/>
        <end position="623"/>
    </location>
</feature>
<dbReference type="Gene3D" id="3.40.50.300">
    <property type="entry name" value="P-loop containing nucleotide triphosphate hydrolases"/>
    <property type="match status" value="1"/>
</dbReference>
<dbReference type="InterPro" id="IPR003439">
    <property type="entry name" value="ABC_transporter-like_ATP-bd"/>
</dbReference>
<evidence type="ECO:0000259" key="11">
    <source>
        <dbReference type="PROSITE" id="PS50929"/>
    </source>
</evidence>
<feature type="domain" description="ABC transmembrane type-1" evidence="11">
    <location>
        <begin position="64"/>
        <end position="350"/>
    </location>
</feature>
<keyword evidence="7 9" id="KW-0472">Membrane</keyword>
<keyword evidence="5 12" id="KW-0067">ATP-binding</keyword>
<accession>A0A1I7HMA5</accession>
<dbReference type="InterPro" id="IPR036640">
    <property type="entry name" value="ABC1_TM_sf"/>
</dbReference>
<proteinExistence type="predicted"/>
<evidence type="ECO:0000256" key="9">
    <source>
        <dbReference type="SAM" id="Phobius"/>
    </source>
</evidence>
<dbReference type="InterPro" id="IPR017871">
    <property type="entry name" value="ABC_transporter-like_CS"/>
</dbReference>
<feature type="transmembrane region" description="Helical" evidence="9">
    <location>
        <begin position="290"/>
        <end position="315"/>
    </location>
</feature>
<dbReference type="PANTHER" id="PTHR43394:SF1">
    <property type="entry name" value="ATP-BINDING CASSETTE SUB-FAMILY B MEMBER 10, MITOCHONDRIAL"/>
    <property type="match status" value="1"/>
</dbReference>
<evidence type="ECO:0000256" key="1">
    <source>
        <dbReference type="ARBA" id="ARBA00004651"/>
    </source>
</evidence>
<dbReference type="PROSITE" id="PS00211">
    <property type="entry name" value="ABC_TRANSPORTER_1"/>
    <property type="match status" value="1"/>
</dbReference>
<dbReference type="FunFam" id="3.40.50.300:FF:000218">
    <property type="entry name" value="Multidrug ABC transporter ATP-binding protein"/>
    <property type="match status" value="1"/>
</dbReference>
<dbReference type="Gene3D" id="1.20.1560.10">
    <property type="entry name" value="ABC transporter type 1, transmembrane domain"/>
    <property type="match status" value="1"/>
</dbReference>
<comment type="subcellular location">
    <subcellularLocation>
        <location evidence="1">Cell membrane</location>
        <topology evidence="1">Multi-pass membrane protein</topology>
    </subcellularLocation>
</comment>
<evidence type="ECO:0000256" key="5">
    <source>
        <dbReference type="ARBA" id="ARBA00022840"/>
    </source>
</evidence>
<dbReference type="GO" id="GO:0016887">
    <property type="term" value="F:ATP hydrolysis activity"/>
    <property type="evidence" value="ECO:0007669"/>
    <property type="project" value="InterPro"/>
</dbReference>
<dbReference type="CDD" id="cd18575">
    <property type="entry name" value="ABC_6TM_bac_exporter_ABCB8_10_like"/>
    <property type="match status" value="1"/>
</dbReference>
<keyword evidence="4" id="KW-0547">Nucleotide-binding</keyword>
<dbReference type="Proteomes" id="UP000199391">
    <property type="component" value="Unassembled WGS sequence"/>
</dbReference>
<dbReference type="GO" id="GO:0005886">
    <property type="term" value="C:plasma membrane"/>
    <property type="evidence" value="ECO:0007669"/>
    <property type="project" value="UniProtKB-SubCell"/>
</dbReference>
<dbReference type="STRING" id="1035707.SAMN05216552_100646"/>
<keyword evidence="3 9" id="KW-0812">Transmembrane</keyword>
<evidence type="ECO:0000256" key="2">
    <source>
        <dbReference type="ARBA" id="ARBA00022475"/>
    </source>
</evidence>
<feature type="region of interest" description="Disordered" evidence="8">
    <location>
        <begin position="1"/>
        <end position="37"/>
    </location>
</feature>
<reference evidence="13" key="1">
    <citation type="submission" date="2016-10" db="EMBL/GenBank/DDBJ databases">
        <authorList>
            <person name="Varghese N."/>
            <person name="Submissions S."/>
        </authorList>
    </citation>
    <scope>NUCLEOTIDE SEQUENCE [LARGE SCALE GENOMIC DNA]</scope>
    <source>
        <strain evidence="13">CGMCC 1.11014</strain>
    </source>
</reference>
<dbReference type="GO" id="GO:0090374">
    <property type="term" value="P:oligopeptide export from mitochondrion"/>
    <property type="evidence" value="ECO:0007669"/>
    <property type="project" value="TreeGrafter"/>
</dbReference>
<feature type="transmembrane region" description="Helical" evidence="9">
    <location>
        <begin position="104"/>
        <end position="127"/>
    </location>
</feature>
<feature type="transmembrane region" description="Helical" evidence="9">
    <location>
        <begin position="207"/>
        <end position="226"/>
    </location>
</feature>
<dbReference type="Pfam" id="PF00664">
    <property type="entry name" value="ABC_membrane"/>
    <property type="match status" value="1"/>
</dbReference>
<keyword evidence="2" id="KW-1003">Cell membrane</keyword>
<dbReference type="SUPFAM" id="SSF90123">
    <property type="entry name" value="ABC transporter transmembrane region"/>
    <property type="match status" value="1"/>
</dbReference>
<evidence type="ECO:0000256" key="8">
    <source>
        <dbReference type="SAM" id="MobiDB-lite"/>
    </source>
</evidence>
<dbReference type="SUPFAM" id="SSF52540">
    <property type="entry name" value="P-loop containing nucleoside triphosphate hydrolases"/>
    <property type="match status" value="1"/>
</dbReference>
<dbReference type="EMBL" id="FPBO01000006">
    <property type="protein sequence ID" value="SFU61845.1"/>
    <property type="molecule type" value="Genomic_DNA"/>
</dbReference>
<dbReference type="PANTHER" id="PTHR43394">
    <property type="entry name" value="ATP-DEPENDENT PERMEASE MDL1, MITOCHONDRIAL"/>
    <property type="match status" value="1"/>
</dbReference>
<evidence type="ECO:0000313" key="12">
    <source>
        <dbReference type="EMBL" id="SFU61845.1"/>
    </source>
</evidence>
<dbReference type="NCBIfam" id="TIGR02204">
    <property type="entry name" value="MsbA_rel"/>
    <property type="match status" value="1"/>
</dbReference>
<evidence type="ECO:0000256" key="7">
    <source>
        <dbReference type="ARBA" id="ARBA00023136"/>
    </source>
</evidence>
<keyword evidence="6 9" id="KW-1133">Transmembrane helix</keyword>
<feature type="compositionally biased region" description="Low complexity" evidence="8">
    <location>
        <begin position="1"/>
        <end position="36"/>
    </location>
</feature>
<dbReference type="AlphaFoldDB" id="A0A1I7HMA5"/>
<dbReference type="InterPro" id="IPR039421">
    <property type="entry name" value="Type_1_exporter"/>
</dbReference>
<sequence>MTNNNGNRMNNSITSNPGAAGSAGGADTAAPPSASSEARDAKKGSLAAFKGLAPFLLPYRRQFAMAGVALVVAAGATLAIPAAFKQMIDLGFGTAAGVHSADNVNMVFLALFAVATVLALATAARFYTVSWLGERVTADIRGAVYRHVVTQSPEFFETTQTGEVLSRITTDTTLIQAVVGTSISMALRNVLLFIGGLVMLFVTSPKLTAIIIGLLVLTVLPIVMFGRRVRKLSRDSQDRIADASAMAGEILNAMPTVQAFTHEKIETSRFSASVENAFTTAMKRIRARAFLTMLAIVLVFGTIVFVLWLGAHAVLQGTMTGGDLGQFILYASIVAGAIGALSEVMGEAQRAAGATERLLELMSVKSEIQSAAHPLALPPRAANGASLALSDVTFSYPSRPDTAALSHLTLDIKPGETVAVVGPSGAGKTTLFQLFLRFYDPQQGVIKLDGVDIKQLDLHTLRGAIGIVPQDTVIFSADAMENIRYGRAGATDEEVIQAARLAAAHEFIERLPNGYQSFLGERGVRLSGGQRQRIAIARALLKNPPLLLLDEATSALDAESERLVQGALEAAMAGRTTVIIAHRLATVQRADRIIVMEDGQIVETGTHASLVALGGIYANLAALQFHNVHVTH</sequence>